<evidence type="ECO:0000256" key="6">
    <source>
        <dbReference type="SAM" id="Phobius"/>
    </source>
</evidence>
<sequence>MEYYSEVEYNLASKGVRFINYIIDLIIYYVFIVTFFSFIWILGIAENFFSYMEENSLLDRLITMFFYILFMIAQEVIFKGQSIGKFLTKTKVVYENGQTPTSKVLALRNILRIIPFDQLSFLGYLGWHDKWSSTRVVNIKGFEKDIQEKKEKDAIEQIGNRELI</sequence>
<evidence type="ECO:0000256" key="2">
    <source>
        <dbReference type="ARBA" id="ARBA00022475"/>
    </source>
</evidence>
<dbReference type="RefSeq" id="WP_105245399.1">
    <property type="nucleotide sequence ID" value="NZ_PSZM01000001.1"/>
</dbReference>
<dbReference type="OrthoDB" id="762068at2"/>
<reference evidence="8 9" key="1">
    <citation type="submission" date="2018-02" db="EMBL/GenBank/DDBJ databases">
        <title>Genome sequences of Apibacter spp., gut symbionts of Asian honey bees.</title>
        <authorList>
            <person name="Kwong W.K."/>
            <person name="Steele M.I."/>
            <person name="Moran N.A."/>
        </authorList>
    </citation>
    <scope>NUCLEOTIDE SEQUENCE [LARGE SCALE GENOMIC DNA]</scope>
    <source>
        <strain evidence="9">wkB301</strain>
    </source>
</reference>
<evidence type="ECO:0000313" key="8">
    <source>
        <dbReference type="EMBL" id="PQL95412.1"/>
    </source>
</evidence>
<keyword evidence="4 6" id="KW-1133">Transmembrane helix</keyword>
<name>A0A2S8AGP2_9FLAO</name>
<accession>A0A2S8AGP2</accession>
<gene>
    <name evidence="8" type="ORF">C4S77_01030</name>
</gene>
<dbReference type="AlphaFoldDB" id="A0A2S8AGP2"/>
<comment type="caution">
    <text evidence="8">The sequence shown here is derived from an EMBL/GenBank/DDBJ whole genome shotgun (WGS) entry which is preliminary data.</text>
</comment>
<comment type="subcellular location">
    <subcellularLocation>
        <location evidence="1">Cell membrane</location>
        <topology evidence="1">Multi-pass membrane protein</topology>
    </subcellularLocation>
</comment>
<keyword evidence="3 6" id="KW-0812">Transmembrane</keyword>
<keyword evidence="9" id="KW-1185">Reference proteome</keyword>
<proteinExistence type="predicted"/>
<keyword evidence="5 6" id="KW-0472">Membrane</keyword>
<evidence type="ECO:0000256" key="3">
    <source>
        <dbReference type="ARBA" id="ARBA00022692"/>
    </source>
</evidence>
<feature type="transmembrane region" description="Helical" evidence="6">
    <location>
        <begin position="61"/>
        <end position="78"/>
    </location>
</feature>
<feature type="transmembrane region" description="Helical" evidence="6">
    <location>
        <begin position="21"/>
        <end position="41"/>
    </location>
</feature>
<dbReference type="GO" id="GO:0005886">
    <property type="term" value="C:plasma membrane"/>
    <property type="evidence" value="ECO:0007669"/>
    <property type="project" value="UniProtKB-SubCell"/>
</dbReference>
<keyword evidence="2" id="KW-1003">Cell membrane</keyword>
<organism evidence="8 9">
    <name type="scientific">Apibacter adventoris</name>
    <dbReference type="NCBI Taxonomy" id="1679466"/>
    <lineage>
        <taxon>Bacteria</taxon>
        <taxon>Pseudomonadati</taxon>
        <taxon>Bacteroidota</taxon>
        <taxon>Flavobacteriia</taxon>
        <taxon>Flavobacteriales</taxon>
        <taxon>Weeksellaceae</taxon>
        <taxon>Apibacter</taxon>
    </lineage>
</organism>
<protein>
    <recommendedName>
        <fullName evidence="7">RDD domain-containing protein</fullName>
    </recommendedName>
</protein>
<dbReference type="InterPro" id="IPR051791">
    <property type="entry name" value="Pra-immunoreactive"/>
</dbReference>
<evidence type="ECO:0000256" key="1">
    <source>
        <dbReference type="ARBA" id="ARBA00004651"/>
    </source>
</evidence>
<dbReference type="Pfam" id="PF06271">
    <property type="entry name" value="RDD"/>
    <property type="match status" value="1"/>
</dbReference>
<dbReference type="PANTHER" id="PTHR36115">
    <property type="entry name" value="PROLINE-RICH ANTIGEN HOMOLOG-RELATED"/>
    <property type="match status" value="1"/>
</dbReference>
<evidence type="ECO:0000256" key="5">
    <source>
        <dbReference type="ARBA" id="ARBA00023136"/>
    </source>
</evidence>
<dbReference type="PANTHER" id="PTHR36115:SF4">
    <property type="entry name" value="MEMBRANE PROTEIN"/>
    <property type="match status" value="1"/>
</dbReference>
<evidence type="ECO:0000259" key="7">
    <source>
        <dbReference type="Pfam" id="PF06271"/>
    </source>
</evidence>
<feature type="domain" description="RDD" evidence="7">
    <location>
        <begin position="12"/>
        <end position="121"/>
    </location>
</feature>
<dbReference type="Proteomes" id="UP000238042">
    <property type="component" value="Unassembled WGS sequence"/>
</dbReference>
<dbReference type="InterPro" id="IPR010432">
    <property type="entry name" value="RDD"/>
</dbReference>
<dbReference type="EMBL" id="PSZM01000001">
    <property type="protein sequence ID" value="PQL95412.1"/>
    <property type="molecule type" value="Genomic_DNA"/>
</dbReference>
<evidence type="ECO:0000313" key="9">
    <source>
        <dbReference type="Proteomes" id="UP000238042"/>
    </source>
</evidence>
<evidence type="ECO:0000256" key="4">
    <source>
        <dbReference type="ARBA" id="ARBA00022989"/>
    </source>
</evidence>